<comment type="caution">
    <text evidence="9">The sequence shown here is derived from an EMBL/GenBank/DDBJ whole genome shotgun (WGS) entry which is preliminary data.</text>
</comment>
<keyword evidence="2" id="KW-0813">Transport</keyword>
<feature type="transmembrane region" description="Helical" evidence="7">
    <location>
        <begin position="222"/>
        <end position="242"/>
    </location>
</feature>
<feature type="transmembrane region" description="Helical" evidence="7">
    <location>
        <begin position="292"/>
        <end position="315"/>
    </location>
</feature>
<feature type="transmembrane region" description="Helical" evidence="7">
    <location>
        <begin position="161"/>
        <end position="182"/>
    </location>
</feature>
<feature type="transmembrane region" description="Helical" evidence="7">
    <location>
        <begin position="35"/>
        <end position="59"/>
    </location>
</feature>
<evidence type="ECO:0000256" key="4">
    <source>
        <dbReference type="ARBA" id="ARBA00022692"/>
    </source>
</evidence>
<dbReference type="InterPro" id="IPR036259">
    <property type="entry name" value="MFS_trans_sf"/>
</dbReference>
<feature type="transmembrane region" description="Helical" evidence="7">
    <location>
        <begin position="383"/>
        <end position="407"/>
    </location>
</feature>
<dbReference type="CDD" id="cd17321">
    <property type="entry name" value="MFS_MMR_MDR_like"/>
    <property type="match status" value="1"/>
</dbReference>
<keyword evidence="5 7" id="KW-1133">Transmembrane helix</keyword>
<organism evidence="9 10">
    <name type="scientific">Lentilactobacillus diolivorans DSM 14421</name>
    <dbReference type="NCBI Taxonomy" id="1423739"/>
    <lineage>
        <taxon>Bacteria</taxon>
        <taxon>Bacillati</taxon>
        <taxon>Bacillota</taxon>
        <taxon>Bacilli</taxon>
        <taxon>Lactobacillales</taxon>
        <taxon>Lactobacillaceae</taxon>
        <taxon>Lentilactobacillus</taxon>
    </lineage>
</organism>
<gene>
    <name evidence="9" type="ORF">FC85_GL001315</name>
</gene>
<keyword evidence="4 7" id="KW-0812">Transmembrane</keyword>
<evidence type="ECO:0000256" key="5">
    <source>
        <dbReference type="ARBA" id="ARBA00022989"/>
    </source>
</evidence>
<dbReference type="PANTHER" id="PTHR42718:SF46">
    <property type="entry name" value="BLR6921 PROTEIN"/>
    <property type="match status" value="1"/>
</dbReference>
<dbReference type="PRINTS" id="PR01036">
    <property type="entry name" value="TCRTETB"/>
</dbReference>
<dbReference type="STRING" id="1423739.FC85_GL001315"/>
<evidence type="ECO:0000256" key="6">
    <source>
        <dbReference type="ARBA" id="ARBA00023136"/>
    </source>
</evidence>
<accession>A0A0R1S978</accession>
<keyword evidence="6 7" id="KW-0472">Membrane</keyword>
<dbReference type="InterPro" id="IPR011701">
    <property type="entry name" value="MFS"/>
</dbReference>
<evidence type="ECO:0000256" key="1">
    <source>
        <dbReference type="ARBA" id="ARBA00004651"/>
    </source>
</evidence>
<dbReference type="PANTHER" id="PTHR42718">
    <property type="entry name" value="MAJOR FACILITATOR SUPERFAMILY MULTIDRUG TRANSPORTER MFSC"/>
    <property type="match status" value="1"/>
</dbReference>
<feature type="transmembrane region" description="Helical" evidence="7">
    <location>
        <begin position="71"/>
        <end position="90"/>
    </location>
</feature>
<comment type="subcellular location">
    <subcellularLocation>
        <location evidence="1">Cell membrane</location>
        <topology evidence="1">Multi-pass membrane protein</topology>
    </subcellularLocation>
</comment>
<dbReference type="Gene3D" id="1.20.1720.10">
    <property type="entry name" value="Multidrug resistance protein D"/>
    <property type="match status" value="1"/>
</dbReference>
<keyword evidence="3" id="KW-1003">Cell membrane</keyword>
<feature type="transmembrane region" description="Helical" evidence="7">
    <location>
        <begin position="585"/>
        <end position="603"/>
    </location>
</feature>
<feature type="transmembrane region" description="Helical" evidence="7">
    <location>
        <begin position="248"/>
        <end position="271"/>
    </location>
</feature>
<name>A0A0R1S978_9LACO</name>
<feature type="transmembrane region" description="Helical" evidence="7">
    <location>
        <begin position="131"/>
        <end position="149"/>
    </location>
</feature>
<dbReference type="AlphaFoldDB" id="A0A0R1S978"/>
<protein>
    <submittedName>
        <fullName evidence="9">MDR permease</fullName>
    </submittedName>
</protein>
<dbReference type="GO" id="GO:0022857">
    <property type="term" value="F:transmembrane transporter activity"/>
    <property type="evidence" value="ECO:0007669"/>
    <property type="project" value="InterPro"/>
</dbReference>
<evidence type="ECO:0000256" key="2">
    <source>
        <dbReference type="ARBA" id="ARBA00022448"/>
    </source>
</evidence>
<evidence type="ECO:0000259" key="8">
    <source>
        <dbReference type="PROSITE" id="PS50850"/>
    </source>
</evidence>
<dbReference type="PROSITE" id="PS50850">
    <property type="entry name" value="MFS"/>
    <property type="match status" value="1"/>
</dbReference>
<dbReference type="Gene3D" id="1.20.1250.20">
    <property type="entry name" value="MFS general substrate transporter like domains"/>
    <property type="match status" value="1"/>
</dbReference>
<evidence type="ECO:0000256" key="7">
    <source>
        <dbReference type="SAM" id="Phobius"/>
    </source>
</evidence>
<dbReference type="GO" id="GO:0005886">
    <property type="term" value="C:plasma membrane"/>
    <property type="evidence" value="ECO:0007669"/>
    <property type="project" value="UniProtKB-SubCell"/>
</dbReference>
<feature type="transmembrane region" description="Helical" evidence="7">
    <location>
        <begin position="327"/>
        <end position="348"/>
    </location>
</feature>
<feature type="transmembrane region" description="Helical" evidence="7">
    <location>
        <begin position="188"/>
        <end position="210"/>
    </location>
</feature>
<evidence type="ECO:0000313" key="9">
    <source>
        <dbReference type="EMBL" id="KRL64052.1"/>
    </source>
</evidence>
<sequence length="611" mass="67351">MTDDIAQLSLPRKVAFQSTLFANASRRILMKQIKYVLPILLLGNLLCMMDVSIMTIVLPEIQTAFKVSLTNLSWTLNIYTIVFATFIIPFGRLAEKIGRNKFVFMGLIIFGIGSLLTGASTNLVLMLIARTIQSIGAANIIPTSMVIGLEISNQQNRHKIVAALAGVQGLAVALGPSIGGFVSQYWGWRWVFFINVPLVVLDLLLYPLALSMRNESKDTLSIDWFGAGLSIIMLFSLSLGLIKGNSWGWHSTGILGLFITAGCSLILFILLEQRLKSPMINMSLFESRNFDGAGISLVLCNFFLGGMAIIIPTFLTRVHGESELHAALLITPYSIAVMISVIITSLFVKKINNKVLISLGFILIGSSYYLLATMNIDHHYTDLIIAAIMLGIGYGLVAATANILAVADFHGSKLTDSQSVANVLRQVGMVLAIAVFMTILSNNIDSAKQKTLTYSEGQVTALSLPAKSKAAVQHRLQKKLNPKNTNVAESNHSVKFNSIHVSRETIQRLSQKVYHHKLQIVSQKIKVPVSKVPLSVKHQLKTAVSQAVQQQVHKKAINLNGQIQLVINQIKHHLKQQLNHAFLKVYGSMIWLPFLSLLVIPMFKFSREVLK</sequence>
<evidence type="ECO:0000256" key="3">
    <source>
        <dbReference type="ARBA" id="ARBA00022475"/>
    </source>
</evidence>
<evidence type="ECO:0000313" key="10">
    <source>
        <dbReference type="Proteomes" id="UP000052013"/>
    </source>
</evidence>
<proteinExistence type="predicted"/>
<feature type="transmembrane region" description="Helical" evidence="7">
    <location>
        <begin position="355"/>
        <end position="371"/>
    </location>
</feature>
<dbReference type="SUPFAM" id="SSF103473">
    <property type="entry name" value="MFS general substrate transporter"/>
    <property type="match status" value="2"/>
</dbReference>
<feature type="transmembrane region" description="Helical" evidence="7">
    <location>
        <begin position="102"/>
        <end position="125"/>
    </location>
</feature>
<dbReference type="Pfam" id="PF07690">
    <property type="entry name" value="MFS_1"/>
    <property type="match status" value="2"/>
</dbReference>
<dbReference type="InterPro" id="IPR020846">
    <property type="entry name" value="MFS_dom"/>
</dbReference>
<dbReference type="Proteomes" id="UP000052013">
    <property type="component" value="Unassembled WGS sequence"/>
</dbReference>
<reference evidence="9 10" key="1">
    <citation type="journal article" date="2015" name="Genome Announc.">
        <title>Expanding the biotechnology potential of lactobacilli through comparative genomics of 213 strains and associated genera.</title>
        <authorList>
            <person name="Sun Z."/>
            <person name="Harris H.M."/>
            <person name="McCann A."/>
            <person name="Guo C."/>
            <person name="Argimon S."/>
            <person name="Zhang W."/>
            <person name="Yang X."/>
            <person name="Jeffery I.B."/>
            <person name="Cooney J.C."/>
            <person name="Kagawa T.F."/>
            <person name="Liu W."/>
            <person name="Song Y."/>
            <person name="Salvetti E."/>
            <person name="Wrobel A."/>
            <person name="Rasinkangas P."/>
            <person name="Parkhill J."/>
            <person name="Rea M.C."/>
            <person name="O'Sullivan O."/>
            <person name="Ritari J."/>
            <person name="Douillard F.P."/>
            <person name="Paul Ross R."/>
            <person name="Yang R."/>
            <person name="Briner A.E."/>
            <person name="Felis G.E."/>
            <person name="de Vos W.M."/>
            <person name="Barrangou R."/>
            <person name="Klaenhammer T.R."/>
            <person name="Caufield P.W."/>
            <person name="Cui Y."/>
            <person name="Zhang H."/>
            <person name="O'Toole P.W."/>
        </authorList>
    </citation>
    <scope>NUCLEOTIDE SEQUENCE [LARGE SCALE GENOMIC DNA]</scope>
    <source>
        <strain evidence="9 10">DSM 14421</strain>
    </source>
</reference>
<feature type="domain" description="Major facilitator superfamily (MFS) profile" evidence="8">
    <location>
        <begin position="36"/>
        <end position="475"/>
    </location>
</feature>
<dbReference type="EMBL" id="AZEY01000098">
    <property type="protein sequence ID" value="KRL64052.1"/>
    <property type="molecule type" value="Genomic_DNA"/>
</dbReference>
<dbReference type="PATRIC" id="fig|1423739.3.peg.1378"/>